<dbReference type="SUPFAM" id="SSF48557">
    <property type="entry name" value="L-aspartase-like"/>
    <property type="match status" value="1"/>
</dbReference>
<dbReference type="PANTHER" id="PTHR43814:SF1">
    <property type="entry name" value="ARGININOSUCCINATE LYASE"/>
    <property type="match status" value="1"/>
</dbReference>
<proteinExistence type="inferred from homology"/>
<dbReference type="InterPro" id="IPR000362">
    <property type="entry name" value="Fumarate_lyase_fam"/>
</dbReference>
<feature type="domain" description="Argininosuccinate lyase C-terminal" evidence="2">
    <location>
        <begin position="367"/>
        <end position="437"/>
    </location>
</feature>
<evidence type="ECO:0000259" key="2">
    <source>
        <dbReference type="Pfam" id="PF14698"/>
    </source>
</evidence>
<dbReference type="InterPro" id="IPR022761">
    <property type="entry name" value="Fumarate_lyase_N"/>
</dbReference>
<dbReference type="EC" id="4.3.2.1" evidence="3"/>
<dbReference type="PANTHER" id="PTHR43814">
    <property type="entry name" value="ARGININOSUCCINATE LYASE"/>
    <property type="match status" value="1"/>
</dbReference>
<accession>A0A644VGS2</accession>
<dbReference type="InterPro" id="IPR009049">
    <property type="entry name" value="Argininosuccinate_lyase"/>
</dbReference>
<evidence type="ECO:0000313" key="3">
    <source>
        <dbReference type="EMBL" id="MPL89813.1"/>
    </source>
</evidence>
<dbReference type="FunFam" id="1.20.200.10:FF:000015">
    <property type="entry name" value="argininosuccinate lyase isoform X2"/>
    <property type="match status" value="1"/>
</dbReference>
<keyword evidence="3" id="KW-0456">Lyase</keyword>
<name>A0A644VGS2_9ZZZZ</name>
<dbReference type="CDD" id="cd01359">
    <property type="entry name" value="Argininosuccinate_lyase"/>
    <property type="match status" value="1"/>
</dbReference>
<dbReference type="Gene3D" id="1.10.275.10">
    <property type="entry name" value="Fumarase/aspartase (N-terminal domain)"/>
    <property type="match status" value="1"/>
</dbReference>
<dbReference type="HAMAP" id="MF_00006">
    <property type="entry name" value="Arg_succ_lyase"/>
    <property type="match status" value="1"/>
</dbReference>
<dbReference type="AlphaFoldDB" id="A0A644VGS2"/>
<dbReference type="GO" id="GO:0042450">
    <property type="term" value="P:L-arginine biosynthetic process via ornithine"/>
    <property type="evidence" value="ECO:0007669"/>
    <property type="project" value="InterPro"/>
</dbReference>
<dbReference type="PRINTS" id="PR00149">
    <property type="entry name" value="FUMRATELYASE"/>
</dbReference>
<evidence type="ECO:0000259" key="1">
    <source>
        <dbReference type="Pfam" id="PF00206"/>
    </source>
</evidence>
<dbReference type="GO" id="GO:0005829">
    <property type="term" value="C:cytosol"/>
    <property type="evidence" value="ECO:0007669"/>
    <property type="project" value="TreeGrafter"/>
</dbReference>
<dbReference type="EMBL" id="VSSQ01000288">
    <property type="protein sequence ID" value="MPL89813.1"/>
    <property type="molecule type" value="Genomic_DNA"/>
</dbReference>
<dbReference type="GO" id="GO:0004056">
    <property type="term" value="F:argininosuccinate lyase activity"/>
    <property type="evidence" value="ECO:0007669"/>
    <property type="project" value="UniProtKB-EC"/>
</dbReference>
<dbReference type="Gene3D" id="1.20.200.10">
    <property type="entry name" value="Fumarase/aspartase (Central domain)"/>
    <property type="match status" value="1"/>
</dbReference>
<dbReference type="InterPro" id="IPR029419">
    <property type="entry name" value="Arg_succ_lyase_C"/>
</dbReference>
<dbReference type="Pfam" id="PF00206">
    <property type="entry name" value="Lyase_1"/>
    <property type="match status" value="1"/>
</dbReference>
<dbReference type="Gene3D" id="1.10.40.30">
    <property type="entry name" value="Fumarase/aspartase (C-terminal domain)"/>
    <property type="match status" value="1"/>
</dbReference>
<dbReference type="InterPro" id="IPR008948">
    <property type="entry name" value="L-Aspartase-like"/>
</dbReference>
<organism evidence="3">
    <name type="scientific">bioreactor metagenome</name>
    <dbReference type="NCBI Taxonomy" id="1076179"/>
    <lineage>
        <taxon>unclassified sequences</taxon>
        <taxon>metagenomes</taxon>
        <taxon>ecological metagenomes</taxon>
    </lineage>
</organism>
<feature type="domain" description="Fumarate lyase N-terminal" evidence="1">
    <location>
        <begin position="9"/>
        <end position="303"/>
    </location>
</feature>
<dbReference type="Pfam" id="PF14698">
    <property type="entry name" value="ASL_C2"/>
    <property type="match status" value="1"/>
</dbReference>
<protein>
    <submittedName>
        <fullName evidence="3">Argininosuccinate lyase</fullName>
        <ecNumber evidence="3">4.3.2.1</ecNumber>
    </submittedName>
</protein>
<sequence length="492" mass="54461">MAKDQIRNGRLEGGRSALVEQYLSSMEADREIADSDIRVDIAHILMLRKQDLIDAGSAKKLLTTLLGYLENGLPDDVFDMTREDIHAGIEAQLMADAGSDAGGRMHLGRSRNDEVATCLRMRTRELLIDTLTALFELRQSLISRAEEHTATIMPGFTHLQHAQPTTLAHYLLAYESLFARDTARLFDAYTRVNISPLGSAAFAGTGFPIDRNLTAAYLGFTNPMENSMDAVANRDFIAETLSSLAILMTNISRICEELILWSTSFVRFVDLADAYCSTSSIMPQKKNPDTLEIMRAKSAAVIGELMSALTLIKSLPMSYNRDLQDLNPHLWNAFRQTNMSLPLLAEIISTAEFNVPAMKKQASVGNTTATELADFLVREYGIPFRTAHNIVGRAVKLGSLELDVVDAAAEDLASISLKERGLTEETIKKVLHPATILRQKQSFGSPNPKMMKKAVKVADIRLVQDQVTADILQDQLRDADEKMKTAIQELDL</sequence>
<dbReference type="InterPro" id="IPR024083">
    <property type="entry name" value="Fumarase/histidase_N"/>
</dbReference>
<dbReference type="NCBIfam" id="TIGR00838">
    <property type="entry name" value="argH"/>
    <property type="match status" value="1"/>
</dbReference>
<gene>
    <name evidence="3" type="primary">argH_13</name>
    <name evidence="3" type="ORF">SDC9_35855</name>
</gene>
<reference evidence="3" key="1">
    <citation type="submission" date="2019-08" db="EMBL/GenBank/DDBJ databases">
        <authorList>
            <person name="Kucharzyk K."/>
            <person name="Murdoch R.W."/>
            <person name="Higgins S."/>
            <person name="Loffler F."/>
        </authorList>
    </citation>
    <scope>NUCLEOTIDE SEQUENCE</scope>
</reference>
<dbReference type="PRINTS" id="PR00145">
    <property type="entry name" value="ARGSUCLYASE"/>
</dbReference>
<comment type="caution">
    <text evidence="3">The sequence shown here is derived from an EMBL/GenBank/DDBJ whole genome shotgun (WGS) entry which is preliminary data.</text>
</comment>